<feature type="transmembrane region" description="Helical" evidence="1">
    <location>
        <begin position="7"/>
        <end position="24"/>
    </location>
</feature>
<name>A0A6C0EK86_9ZZZZ</name>
<evidence type="ECO:0000256" key="1">
    <source>
        <dbReference type="SAM" id="Phobius"/>
    </source>
</evidence>
<keyword evidence="1" id="KW-1133">Transmembrane helix</keyword>
<keyword evidence="1" id="KW-0812">Transmembrane</keyword>
<proteinExistence type="predicted"/>
<keyword evidence="1" id="KW-0472">Membrane</keyword>
<reference evidence="2" key="1">
    <citation type="journal article" date="2020" name="Nature">
        <title>Giant virus diversity and host interactions through global metagenomics.</title>
        <authorList>
            <person name="Schulz F."/>
            <person name="Roux S."/>
            <person name="Paez-Espino D."/>
            <person name="Jungbluth S."/>
            <person name="Walsh D.A."/>
            <person name="Denef V.J."/>
            <person name="McMahon K.D."/>
            <person name="Konstantinidis K.T."/>
            <person name="Eloe-Fadrosh E.A."/>
            <person name="Kyrpides N.C."/>
            <person name="Woyke T."/>
        </authorList>
    </citation>
    <scope>NUCLEOTIDE SEQUENCE</scope>
    <source>
        <strain evidence="2">GVMAG-M-3300005589-24</strain>
    </source>
</reference>
<dbReference type="AlphaFoldDB" id="A0A6C0EK86"/>
<evidence type="ECO:0000313" key="2">
    <source>
        <dbReference type="EMBL" id="QHT29586.1"/>
    </source>
</evidence>
<accession>A0A6C0EK86</accession>
<sequence length="55" mass="5891">MSFVKNLAISAGFGFLIFVLTAFMRSNIKHGAVAGLLVFIVLLIVLSVYGSKKST</sequence>
<organism evidence="2">
    <name type="scientific">viral metagenome</name>
    <dbReference type="NCBI Taxonomy" id="1070528"/>
    <lineage>
        <taxon>unclassified sequences</taxon>
        <taxon>metagenomes</taxon>
        <taxon>organismal metagenomes</taxon>
    </lineage>
</organism>
<dbReference type="EMBL" id="MN738879">
    <property type="protein sequence ID" value="QHT29586.1"/>
    <property type="molecule type" value="Genomic_DNA"/>
</dbReference>
<feature type="transmembrane region" description="Helical" evidence="1">
    <location>
        <begin position="30"/>
        <end position="49"/>
    </location>
</feature>
<protein>
    <submittedName>
        <fullName evidence="2">Uncharacterized protein</fullName>
    </submittedName>
</protein>